<dbReference type="InterPro" id="IPR051991">
    <property type="entry name" value="Mitoribosomal_protein_bL32"/>
</dbReference>
<evidence type="ECO:0000256" key="4">
    <source>
        <dbReference type="ARBA" id="ARBA00022980"/>
    </source>
</evidence>
<dbReference type="GO" id="GO:0005762">
    <property type="term" value="C:mitochondrial large ribosomal subunit"/>
    <property type="evidence" value="ECO:0007669"/>
    <property type="project" value="TreeGrafter"/>
</dbReference>
<evidence type="ECO:0000256" key="3">
    <source>
        <dbReference type="ARBA" id="ARBA00022946"/>
    </source>
</evidence>
<sequence length="105" mass="12404">MQDKISCQAEDHSNILSDNILWMAAPKKRTSRKTKWLRHQRKFIKNREDIETCSVCGNAKLINHLCATCFERIQQATEEVLKDTQSHPSFWRPSVPENLKQFYKK</sequence>
<dbReference type="GO" id="GO:0003735">
    <property type="term" value="F:structural constituent of ribosome"/>
    <property type="evidence" value="ECO:0007669"/>
    <property type="project" value="InterPro"/>
</dbReference>
<keyword evidence="5" id="KW-0496">Mitochondrion</keyword>
<proteinExistence type="inferred from homology"/>
<comment type="function">
    <text evidence="9">Component of the mitochondrial large ribosomal subunit (mt-LSU). The mitochondrial ribosome (mitoribosome) is a large ribonucleoprotein complex responsible for the synthesis of proteins inside mitochondria.</text>
</comment>
<dbReference type="InterPro" id="IPR011332">
    <property type="entry name" value="Ribosomal_zn-bd"/>
</dbReference>
<evidence type="ECO:0000256" key="1">
    <source>
        <dbReference type="ARBA" id="ARBA00004173"/>
    </source>
</evidence>
<dbReference type="SUPFAM" id="SSF57829">
    <property type="entry name" value="Zn-binding ribosomal proteins"/>
    <property type="match status" value="1"/>
</dbReference>
<dbReference type="PANTHER" id="PTHR21026">
    <property type="entry name" value="39S RIBOSOMAL PROTEIN L32, MITOCHONDRIAL"/>
    <property type="match status" value="1"/>
</dbReference>
<evidence type="ECO:0000256" key="6">
    <source>
        <dbReference type="ARBA" id="ARBA00023274"/>
    </source>
</evidence>
<name>A0A7D9D5U6_PARCT</name>
<dbReference type="AlphaFoldDB" id="A0A7D9D5U6"/>
<dbReference type="Proteomes" id="UP001152795">
    <property type="component" value="Unassembled WGS sequence"/>
</dbReference>
<keyword evidence="4" id="KW-0689">Ribosomal protein</keyword>
<keyword evidence="6" id="KW-0687">Ribonucleoprotein</keyword>
<evidence type="ECO:0000256" key="7">
    <source>
        <dbReference type="ARBA" id="ARBA00039935"/>
    </source>
</evidence>
<dbReference type="EMBL" id="CACRXK020000019">
    <property type="protein sequence ID" value="CAB3976911.1"/>
    <property type="molecule type" value="Genomic_DNA"/>
</dbReference>
<dbReference type="GO" id="GO:0006412">
    <property type="term" value="P:translation"/>
    <property type="evidence" value="ECO:0007669"/>
    <property type="project" value="InterPro"/>
</dbReference>
<gene>
    <name evidence="10" type="ORF">PACLA_8A038775</name>
</gene>
<comment type="caution">
    <text evidence="10">The sequence shown here is derived from an EMBL/GenBank/DDBJ whole genome shotgun (WGS) entry which is preliminary data.</text>
</comment>
<evidence type="ECO:0000256" key="8">
    <source>
        <dbReference type="ARBA" id="ARBA00042577"/>
    </source>
</evidence>
<organism evidence="10 11">
    <name type="scientific">Paramuricea clavata</name>
    <name type="common">Red gorgonian</name>
    <name type="synonym">Violescent sea-whip</name>
    <dbReference type="NCBI Taxonomy" id="317549"/>
    <lineage>
        <taxon>Eukaryota</taxon>
        <taxon>Metazoa</taxon>
        <taxon>Cnidaria</taxon>
        <taxon>Anthozoa</taxon>
        <taxon>Octocorallia</taxon>
        <taxon>Malacalcyonacea</taxon>
        <taxon>Plexauridae</taxon>
        <taxon>Paramuricea</taxon>
    </lineage>
</organism>
<evidence type="ECO:0000313" key="10">
    <source>
        <dbReference type="EMBL" id="CAB3976911.1"/>
    </source>
</evidence>
<evidence type="ECO:0000256" key="5">
    <source>
        <dbReference type="ARBA" id="ARBA00023128"/>
    </source>
</evidence>
<evidence type="ECO:0000256" key="2">
    <source>
        <dbReference type="ARBA" id="ARBA00008560"/>
    </source>
</evidence>
<keyword evidence="3" id="KW-0809">Transit peptide</keyword>
<evidence type="ECO:0000256" key="9">
    <source>
        <dbReference type="ARBA" id="ARBA00045766"/>
    </source>
</evidence>
<keyword evidence="11" id="KW-1185">Reference proteome</keyword>
<dbReference type="InterPro" id="IPR002677">
    <property type="entry name" value="Ribosomal_bL32"/>
</dbReference>
<dbReference type="PANTHER" id="PTHR21026:SF2">
    <property type="entry name" value="LARGE RIBOSOMAL SUBUNIT PROTEIN BL32M"/>
    <property type="match status" value="1"/>
</dbReference>
<accession>A0A7D9D5U6</accession>
<reference evidence="10" key="1">
    <citation type="submission" date="2020-04" db="EMBL/GenBank/DDBJ databases">
        <authorList>
            <person name="Alioto T."/>
            <person name="Alioto T."/>
            <person name="Gomez Garrido J."/>
        </authorList>
    </citation>
    <scope>NUCLEOTIDE SEQUENCE</scope>
    <source>
        <strain evidence="10">A484AB</strain>
    </source>
</reference>
<dbReference type="Pfam" id="PF01783">
    <property type="entry name" value="Ribosomal_L32p"/>
    <property type="match status" value="1"/>
</dbReference>
<comment type="subcellular location">
    <subcellularLocation>
        <location evidence="1">Mitochondrion</location>
    </subcellularLocation>
</comment>
<comment type="similarity">
    <text evidence="2">Belongs to the bacterial ribosomal protein bL32 family.</text>
</comment>
<protein>
    <recommendedName>
        <fullName evidence="7">Large ribosomal subunit protein bL32m</fullName>
    </recommendedName>
    <alternativeName>
        <fullName evidence="8">39S ribosomal protein L32, mitochondrial</fullName>
    </alternativeName>
</protein>
<evidence type="ECO:0000313" key="11">
    <source>
        <dbReference type="Proteomes" id="UP001152795"/>
    </source>
</evidence>
<dbReference type="OrthoDB" id="2014905at2759"/>